<accession>A0A085TWW0</accession>
<evidence type="ECO:0000313" key="2">
    <source>
        <dbReference type="EMBL" id="KFE35207.1"/>
    </source>
</evidence>
<name>A0A085TWW0_9RHOB</name>
<dbReference type="PATRIC" id="fig|1317124.6.peg.1935"/>
<dbReference type="Proteomes" id="UP000028607">
    <property type="component" value="Unassembled WGS sequence"/>
</dbReference>
<dbReference type="PANTHER" id="PTHR42194:SF1">
    <property type="entry name" value="UPF0276 PROTEIN HI_1600"/>
    <property type="match status" value="1"/>
</dbReference>
<dbReference type="AlphaFoldDB" id="A0A085TWW0"/>
<dbReference type="STRING" id="1317124.DW2_09536"/>
<dbReference type="OrthoDB" id="9763101at2"/>
<dbReference type="Pfam" id="PF05114">
    <property type="entry name" value="MbnB_TglH_ChrH"/>
    <property type="match status" value="1"/>
</dbReference>
<keyword evidence="3" id="KW-1185">Reference proteome</keyword>
<dbReference type="eggNOG" id="COG3220">
    <property type="taxonomic scope" value="Bacteria"/>
</dbReference>
<protein>
    <recommendedName>
        <fullName evidence="1">UPF0276 protein DW2_09536</fullName>
    </recommendedName>
</protein>
<dbReference type="InterPro" id="IPR007801">
    <property type="entry name" value="MbnB/TglH/ChrH"/>
</dbReference>
<proteinExistence type="inferred from homology"/>
<dbReference type="HAMAP" id="MF_00697">
    <property type="entry name" value="UPF0276"/>
    <property type="match status" value="1"/>
</dbReference>
<dbReference type="Gene3D" id="3.20.20.150">
    <property type="entry name" value="Divalent-metal-dependent TIM barrel enzymes"/>
    <property type="match status" value="1"/>
</dbReference>
<comment type="similarity">
    <text evidence="1">Belongs to the UPF0276 family.</text>
</comment>
<evidence type="ECO:0000256" key="1">
    <source>
        <dbReference type="HAMAP-Rule" id="MF_00697"/>
    </source>
</evidence>
<organism evidence="2 3">
    <name type="scientific">Thioclava atlantica</name>
    <dbReference type="NCBI Taxonomy" id="1317124"/>
    <lineage>
        <taxon>Bacteria</taxon>
        <taxon>Pseudomonadati</taxon>
        <taxon>Pseudomonadota</taxon>
        <taxon>Alphaproteobacteria</taxon>
        <taxon>Rhodobacterales</taxon>
        <taxon>Paracoccaceae</taxon>
        <taxon>Thioclava</taxon>
    </lineage>
</organism>
<gene>
    <name evidence="2" type="ORF">DW2_09536</name>
</gene>
<reference evidence="3" key="1">
    <citation type="submission" date="2013-04" db="EMBL/GenBank/DDBJ databases">
        <title>Thioclava sp. 13D2W-2 Genome Sequencing.</title>
        <authorList>
            <person name="Lai Q."/>
            <person name="Li G."/>
            <person name="Shao Z."/>
        </authorList>
    </citation>
    <scope>NUCLEOTIDE SEQUENCE [LARGE SCALE GENOMIC DNA]</scope>
    <source>
        <strain evidence="3">13D2W-2</strain>
    </source>
</reference>
<dbReference type="NCBIfam" id="NF003818">
    <property type="entry name" value="PRK05409.1"/>
    <property type="match status" value="1"/>
</dbReference>
<reference evidence="2 3" key="2">
    <citation type="journal article" date="2015" name="Antonie Van Leeuwenhoek">
        <title>Thioclava indica sp. nov., isolated from surface seawater of the Indian Ocean.</title>
        <authorList>
            <person name="Liu Y."/>
            <person name="Lai Q."/>
            <person name="Du J."/>
            <person name="Xu H."/>
            <person name="Jiang L."/>
            <person name="Shao Z."/>
        </authorList>
    </citation>
    <scope>NUCLEOTIDE SEQUENCE [LARGE SCALE GENOMIC DNA]</scope>
    <source>
        <strain evidence="2 3">13D2W-2</strain>
    </source>
</reference>
<dbReference type="PANTHER" id="PTHR42194">
    <property type="entry name" value="UPF0276 PROTEIN HI_1600"/>
    <property type="match status" value="1"/>
</dbReference>
<sequence>MRLPAKPGLGFKPEHYPAIAETKPDLGFFEIHAENYMGAGGMPHAMLERLRQDYAISIHGVGLSIGGPDPLDTDHLDRLSALCARYEPESFSEHLAWASHNGIWMHDLLPLPYTRETLNLICDHIDQLQTHLGRQVLLENPATYLLFEESDIPETAFLAEISARTGYGLLLDVNNVFVSCVNHRSDPRGYLARFPLEKVGEIHLAGHEEEELPSGPLLIDSHGRSVAEPVWALFAETVSKTGPVASLIEWDNDLPDFATLMAEAERAGGILAGASHALAS</sequence>
<evidence type="ECO:0000313" key="3">
    <source>
        <dbReference type="Proteomes" id="UP000028607"/>
    </source>
</evidence>
<dbReference type="RefSeq" id="WP_038145760.1">
    <property type="nucleotide sequence ID" value="NZ_AQRC01000006.1"/>
</dbReference>
<dbReference type="EMBL" id="AQRC01000006">
    <property type="protein sequence ID" value="KFE35207.1"/>
    <property type="molecule type" value="Genomic_DNA"/>
</dbReference>
<comment type="caution">
    <text evidence="2">The sequence shown here is derived from an EMBL/GenBank/DDBJ whole genome shotgun (WGS) entry which is preliminary data.</text>
</comment>